<keyword evidence="1" id="KW-0472">Membrane</keyword>
<gene>
    <name evidence="2" type="ORF">BBI10_19620</name>
</gene>
<evidence type="ECO:0000256" key="1">
    <source>
        <dbReference type="SAM" id="Phobius"/>
    </source>
</evidence>
<keyword evidence="1" id="KW-1133">Transmembrane helix</keyword>
<evidence type="ECO:0000313" key="3">
    <source>
        <dbReference type="Proteomes" id="UP000095143"/>
    </source>
</evidence>
<reference evidence="2 3" key="1">
    <citation type="submission" date="2016-08" db="EMBL/GenBank/DDBJ databases">
        <title>Whole genome sequence of Pseudomonas graminis strain UASWS1507, a potential biological control agent for agriculture.</title>
        <authorList>
            <person name="Crovadore J."/>
            <person name="Calmin G."/>
            <person name="Chablais R."/>
            <person name="Cochard B."/>
            <person name="Lefort F."/>
        </authorList>
    </citation>
    <scope>NUCLEOTIDE SEQUENCE [LARGE SCALE GENOMIC DNA]</scope>
    <source>
        <strain evidence="2 3">UASWS1507</strain>
    </source>
</reference>
<name>A0A1C2DMD7_9PSED</name>
<keyword evidence="1" id="KW-0812">Transmembrane</keyword>
<dbReference type="AlphaFoldDB" id="A0A1C2DMD7"/>
<sequence>MGTGLSLAIMCFVIWGIRRITVPRLYQCLTGLALIVFYFKYVISWIVAMEEVRDAYFLDYETLLFGIFYLGVDLVIYSWWRDDEPK</sequence>
<protein>
    <submittedName>
        <fullName evidence="2">Uncharacterized protein</fullName>
    </submittedName>
</protein>
<feature type="transmembrane region" description="Helical" evidence="1">
    <location>
        <begin position="29"/>
        <end position="48"/>
    </location>
</feature>
<dbReference type="EMBL" id="MDEN01000066">
    <property type="protein sequence ID" value="OCX15930.1"/>
    <property type="molecule type" value="Genomic_DNA"/>
</dbReference>
<dbReference type="Proteomes" id="UP000095143">
    <property type="component" value="Unassembled WGS sequence"/>
</dbReference>
<comment type="caution">
    <text evidence="2">The sequence shown here is derived from an EMBL/GenBank/DDBJ whole genome shotgun (WGS) entry which is preliminary data.</text>
</comment>
<proteinExistence type="predicted"/>
<feature type="transmembrane region" description="Helical" evidence="1">
    <location>
        <begin position="60"/>
        <end position="80"/>
    </location>
</feature>
<organism evidence="2 3">
    <name type="scientific">Pseudomonas graminis</name>
    <dbReference type="NCBI Taxonomy" id="158627"/>
    <lineage>
        <taxon>Bacteria</taxon>
        <taxon>Pseudomonadati</taxon>
        <taxon>Pseudomonadota</taxon>
        <taxon>Gammaproteobacteria</taxon>
        <taxon>Pseudomonadales</taxon>
        <taxon>Pseudomonadaceae</taxon>
        <taxon>Pseudomonas</taxon>
    </lineage>
</organism>
<accession>A0A1C2DMD7</accession>
<evidence type="ECO:0000313" key="2">
    <source>
        <dbReference type="EMBL" id="OCX15930.1"/>
    </source>
</evidence>